<feature type="region of interest" description="Disordered" evidence="8">
    <location>
        <begin position="769"/>
        <end position="800"/>
    </location>
</feature>
<dbReference type="PANTHER" id="PTHR46007">
    <property type="entry name" value="MEDIATOR OF RNA POLYMERASE II TRANSCRIPTION SUBUNIT 12"/>
    <property type="match status" value="1"/>
</dbReference>
<comment type="similarity">
    <text evidence="2">Belongs to the Mediator complex subunit 12 family.</text>
</comment>
<feature type="compositionally biased region" description="Low complexity" evidence="8">
    <location>
        <begin position="1788"/>
        <end position="1801"/>
    </location>
</feature>
<dbReference type="OrthoDB" id="20828at2759"/>
<feature type="compositionally biased region" description="Acidic residues" evidence="8">
    <location>
        <begin position="1290"/>
        <end position="1324"/>
    </location>
</feature>
<dbReference type="PANTHER" id="PTHR46007:SF11">
    <property type="entry name" value="MEDIATOR OF RNA POLYMERASE II TRANSCRIPTION SUBUNIT 12"/>
    <property type="match status" value="1"/>
</dbReference>
<proteinExistence type="inferred from homology"/>
<organism evidence="10 11">
    <name type="scientific">Paragonimus heterotremus</name>
    <dbReference type="NCBI Taxonomy" id="100268"/>
    <lineage>
        <taxon>Eukaryota</taxon>
        <taxon>Metazoa</taxon>
        <taxon>Spiralia</taxon>
        <taxon>Lophotrochozoa</taxon>
        <taxon>Platyhelminthes</taxon>
        <taxon>Trematoda</taxon>
        <taxon>Digenea</taxon>
        <taxon>Plagiorchiida</taxon>
        <taxon>Troglotremata</taxon>
        <taxon>Troglotrematidae</taxon>
        <taxon>Paragonimus</taxon>
    </lineage>
</organism>
<dbReference type="GO" id="GO:0016592">
    <property type="term" value="C:mediator complex"/>
    <property type="evidence" value="ECO:0007669"/>
    <property type="project" value="InterPro"/>
</dbReference>
<keyword evidence="7" id="KW-0539">Nucleus</keyword>
<gene>
    <name evidence="10" type="ORF">PHET_05718</name>
</gene>
<feature type="compositionally biased region" description="Gly residues" evidence="8">
    <location>
        <begin position="1802"/>
        <end position="1814"/>
    </location>
</feature>
<feature type="compositionally biased region" description="Polar residues" evidence="8">
    <location>
        <begin position="784"/>
        <end position="794"/>
    </location>
</feature>
<evidence type="ECO:0000256" key="3">
    <source>
        <dbReference type="ARBA" id="ARBA00022491"/>
    </source>
</evidence>
<feature type="region of interest" description="Disordered" evidence="8">
    <location>
        <begin position="2368"/>
        <end position="2393"/>
    </location>
</feature>
<evidence type="ECO:0000256" key="7">
    <source>
        <dbReference type="ARBA" id="ARBA00023242"/>
    </source>
</evidence>
<evidence type="ECO:0000313" key="11">
    <source>
        <dbReference type="Proteomes" id="UP000748531"/>
    </source>
</evidence>
<evidence type="ECO:0000256" key="1">
    <source>
        <dbReference type="ARBA" id="ARBA00004123"/>
    </source>
</evidence>
<keyword evidence="6" id="KW-0804">Transcription</keyword>
<feature type="compositionally biased region" description="Polar residues" evidence="8">
    <location>
        <begin position="2368"/>
        <end position="2389"/>
    </location>
</feature>
<evidence type="ECO:0000256" key="5">
    <source>
        <dbReference type="ARBA" id="ARBA00023159"/>
    </source>
</evidence>
<feature type="region of interest" description="Disordered" evidence="8">
    <location>
        <begin position="1278"/>
        <end position="1364"/>
    </location>
</feature>
<dbReference type="SMART" id="SM01281">
    <property type="entry name" value="Med12"/>
    <property type="match status" value="1"/>
</dbReference>
<protein>
    <recommendedName>
        <fullName evidence="9">Mediator complex subunit Med12 domain-containing protein</fullName>
    </recommendedName>
</protein>
<dbReference type="Proteomes" id="UP000748531">
    <property type="component" value="Unassembled WGS sequence"/>
</dbReference>
<feature type="compositionally biased region" description="Basic and acidic residues" evidence="8">
    <location>
        <begin position="769"/>
        <end position="782"/>
    </location>
</feature>
<dbReference type="InterPro" id="IPR021990">
    <property type="entry name" value="Mediator_Med12_LCEWAV"/>
</dbReference>
<feature type="domain" description="Mediator complex subunit Med12" evidence="9">
    <location>
        <begin position="98"/>
        <end position="158"/>
    </location>
</feature>
<dbReference type="InterPro" id="IPR019035">
    <property type="entry name" value="Mediator_Med12"/>
</dbReference>
<dbReference type="Pfam" id="PF09497">
    <property type="entry name" value="Med12"/>
    <property type="match status" value="1"/>
</dbReference>
<keyword evidence="5" id="KW-0010">Activator</keyword>
<comment type="caution">
    <text evidence="10">The sequence shown here is derived from an EMBL/GenBank/DDBJ whole genome shotgun (WGS) entry which is preliminary data.</text>
</comment>
<feature type="region of interest" description="Disordered" evidence="8">
    <location>
        <begin position="1"/>
        <end position="30"/>
    </location>
</feature>
<dbReference type="InterPro" id="IPR051647">
    <property type="entry name" value="Mediator_comp_sub12"/>
</dbReference>
<evidence type="ECO:0000313" key="10">
    <source>
        <dbReference type="EMBL" id="KAF5400430.1"/>
    </source>
</evidence>
<feature type="compositionally biased region" description="Polar residues" evidence="8">
    <location>
        <begin position="2172"/>
        <end position="2183"/>
    </location>
</feature>
<feature type="region of interest" description="Disordered" evidence="8">
    <location>
        <begin position="842"/>
        <end position="880"/>
    </location>
</feature>
<keyword evidence="11" id="KW-1185">Reference proteome</keyword>
<evidence type="ECO:0000256" key="8">
    <source>
        <dbReference type="SAM" id="MobiDB-lite"/>
    </source>
</evidence>
<feature type="region of interest" description="Disordered" evidence="8">
    <location>
        <begin position="2137"/>
        <end position="2183"/>
    </location>
</feature>
<evidence type="ECO:0000256" key="2">
    <source>
        <dbReference type="ARBA" id="ARBA00010289"/>
    </source>
</evidence>
<feature type="compositionally biased region" description="Polar residues" evidence="8">
    <location>
        <begin position="2432"/>
        <end position="2453"/>
    </location>
</feature>
<reference evidence="10" key="1">
    <citation type="submission" date="2019-05" db="EMBL/GenBank/DDBJ databases">
        <title>Annotation for the trematode Paragonimus heterotremus.</title>
        <authorList>
            <person name="Choi Y.-J."/>
        </authorList>
    </citation>
    <scope>NUCLEOTIDE SEQUENCE</scope>
    <source>
        <strain evidence="10">LC</strain>
    </source>
</reference>
<evidence type="ECO:0000259" key="9">
    <source>
        <dbReference type="SMART" id="SM01281"/>
    </source>
</evidence>
<keyword evidence="3" id="KW-0678">Repressor</keyword>
<keyword evidence="4" id="KW-0805">Transcription regulation</keyword>
<evidence type="ECO:0000256" key="4">
    <source>
        <dbReference type="ARBA" id="ARBA00023015"/>
    </source>
</evidence>
<feature type="region of interest" description="Disordered" evidence="8">
    <location>
        <begin position="2415"/>
        <end position="2456"/>
    </location>
</feature>
<sequence>MSSFPSLEHRSLKKKSHCPPDVYNQREEQKEDLMSEDFVRDGYKYIKPVRDEYDSCRKESKFINIDSLWKFCRDVLTKKYQHTNAQDFKKKQPSLRDSVVPVIDINKSQVGDWFKELAGSTSLQSLGRRVPYSKDKEEILNELLSNRVPISRAVWLINTSVIHTTAHAETTKRKPRAPFDPTSDWTGTICRMLKRNMEHLCTEHWSSGMESEWDYLFTLLIALYDADMADHWEIMVWLAKRAEGLWKPVAMSQNSHNHTGEKSVDILPNSLNTLKFFLHYLVKFGSRFTESELIARRLLYWCCSVFSQVVFSESRLQTNKNRNELQLLIEEYAETCSCPLHRSVVMLLSSLITCLTLSIPSSAVWNYIPFETEHAYLKNSPLDLIPYSLSILPMPPGPETALIRSCLFELEDLIITRSKVAESGWNSQATMGVDGDEMNRLANLLDILDRQDFHVVKEHNPMEALFNRIFHDDSINVDTEVLITTLCEWAVSVHRVGIYRSIIIACLLEQLHNSLLSDPGSLRMLQETLVNFLDAFATELAPFTSDQAPVDNESMRNLVCLFSELIDREVFDHDSYVRRMIARGIFSANFHPISTEINASASHTGFPNSSAGLNTPGSHGRTQTAPNICLITNLPNTATAQCSVASELSEDNDRCSMDNPDSVRSELGFSLNAPVQNSHIPPATFSCSTTECSTNNATRSPHFHYLAQFPLPQEESYTHEENQRYQLLCGSLRDRDRARYRIRQLVRDIGKMFTRKVYLIDVVHGEMCRRKKTKERDREKDAPNATNLSSTSGHRSNDDTHSLEKLHEDIMTRFVSLSYHDMECVISQCTPTFLKMLSGNNDSGNSASASDEHAHPGTTLGVSNPPSPTNTTSSVLQPSPHVPSGHLSHIYMPVPSSIFLFFELIEISLNITCLISTIVDTLERLQVLFEARTHFMTLYMSFLCLRSVGMLQRYQPVLFTMGDLSVRLFPTLITQVRQVKEPTQCGPFERCVLAYLNDLFASSFVIKTRFTPIYGKAHLKVSALFRSVEPCEGVGEFNPEYATDLLKATASDNFTLFRAYAEDLRSNANSRFSFVCRAIIFVCQANSNERLNYLCGLCAELTSQCGELTPEWLGSLLAVLAPRPYLHGYAPIVSIIEPSDVNIYDNLSSLIGTLLSRHCFTSWDFLHRVICPAMAQGLDQPVGPQVEPSIRLACHILHRLFTAESTVSSLQTTSNVLTPSHEISSTSWSVNPDSAVITPQFRISEPLLLTGALQKVTPELLVDVLKMLIILNDKASLEDQSQNSNATENANEELDSDGVPIDDEDGDDTHEDGTDIETEDDADPPDNLNELSRRKRSIHSHQSSSVTQKQKRRRTDGRRSGNPTRSLHFIVQRFIESGTLPTVSELRSLPLSGLIQLVLREICTVSWVRERFCRMPPERLIRKNVLIDNNFSENQARRLLHIIFHPFDITWTDTANLAKAMCQVLGNLDLWTLRSSQVKFQLLYAQIHFTQQSDILGYVGQAIVRGFQTQALNWLSASGCGLSADGSVGPIGGLSHFELNENDPIWLLPTLVAKLPKSVKAQIVKATSETLKGIKQFWKHKNDEEKESVLLNNSVILAHPAFFSLLQICLLEADPLDSLYEQIEYFVENARETEDRVPDNLRTRQVVQECLRLRLTLVGQRFRALQADLETSARWALLLTQLISHGVTEPESNSSLFYMVYDMLQSLVHTLAAKSDLEGKHYQNFVKKVRRELAERPPSYGIEQIRPLLPPLRTAYTVIVTGQAAQRMGASGSSGNFLPGGVGTGVNKSGGTAKASNSKGTGKAGGGHSSGGTGSHSNGPRGQGKKRGLTIISKERLAPWDTCDPSKQAMLLSMHGATHIEAIPSRIEEQANRLISHDHFILMRRSPDFYLSPVYADKEDTKSQSALSCIRQPIRSTNVRIQKSDSVCSASTDSALLLSSSSPQAFLSTSVFNSVSLAVDTSRGFVTGPDGSGHHATNTFSDFKTRSSTVVDHPLICDELRRSITSTQSSECSNVYSVDTDPNRLTTYGARNPQSEYIHSLPPDHLSRTSVSLSASATHRQLPNREYVHSVLSAQQQQQADTLALDSFSAHVPQKRRAGVNQERAFGDNLTTSVTELSSNKSIRMSSKFVEEHMMSSTGINSAVGPGTLGSQLPTTKRKRGPGRRGSASATNDRGTSSAQRSNMVSNVVHNAAGSFRPTTSLESKFSGGQVLDYQVAMPSNPNAEHGHHNIAVLNEHSEDSWIGKSNVCEKVGTDLQQSRTSAPMASFRGFIRNRAQQQQQLLQQQRNVATSSQQQGQQQMYSYANSSSTHQAVMRPIELHEPPIRTSSGYGSSTNQQTELSANLSYSSSVHNLNSFAANDVQSIASFSQSGPINPHTIEQTPGRQQSGGPAMHRYLPQLSQSRSAVGMHSNVPGHQIQQQQTVPNPPPYPLTQQTNSNPQTLSHQQQHTFQRNSEDNYTIMVDNSLEDPFSRMSGQPSSGVGLSHALHQHPSYQTMSHTSVHQPQQQLSGDTVSVQQLVQHQQHPGSFQRASQTAQVVRQHAMNHPNPVTQNLAPQAQQQYSRFTTY</sequence>
<dbReference type="GO" id="GO:0045944">
    <property type="term" value="P:positive regulation of transcription by RNA polymerase II"/>
    <property type="evidence" value="ECO:0007669"/>
    <property type="project" value="TreeGrafter"/>
</dbReference>
<dbReference type="EMBL" id="LUCH01003195">
    <property type="protein sequence ID" value="KAF5400430.1"/>
    <property type="molecule type" value="Genomic_DNA"/>
</dbReference>
<feature type="region of interest" description="Disordered" evidence="8">
    <location>
        <begin position="1788"/>
        <end position="1826"/>
    </location>
</feature>
<dbReference type="Pfam" id="PF12145">
    <property type="entry name" value="Med12-LCEWAV"/>
    <property type="match status" value="1"/>
</dbReference>
<dbReference type="GO" id="GO:0003713">
    <property type="term" value="F:transcription coactivator activity"/>
    <property type="evidence" value="ECO:0007669"/>
    <property type="project" value="TreeGrafter"/>
</dbReference>
<accession>A0A8J4SZ80</accession>
<evidence type="ECO:0000256" key="6">
    <source>
        <dbReference type="ARBA" id="ARBA00023163"/>
    </source>
</evidence>
<feature type="compositionally biased region" description="Polar residues" evidence="8">
    <location>
        <begin position="1278"/>
        <end position="1289"/>
    </location>
</feature>
<comment type="subcellular location">
    <subcellularLocation>
        <location evidence="1">Nucleus</location>
    </subcellularLocation>
</comment>
<name>A0A8J4SZ80_9TREM</name>